<dbReference type="EMBL" id="CP015217">
    <property type="protein sequence ID" value="AOP33150.1"/>
    <property type="molecule type" value="Genomic_DNA"/>
</dbReference>
<sequence>MNLDFGSFVIVGGLVQSILLSLFFFRLKQKGSDSRYLGWAFLHLSVLFLIGLGFHTGWALEFPHLSRVGFPMGALAAPLFAIALQKYFGYPKDKIWTRFSFFVPFLILLYSIPHYLLGPEEKLKYILEDRIAPHAECIRMSLVTLLSNILIFGRIYVRLGELGKEFPASVFREIFVFRRFVILCIGLLLISFFLFLIDSRFRAETVSNAALSFWVIGFAWFRVYAESSETESLSPEEREESKYKKSLLSEETVRGIGEKIFKILNSKESYLDPEFDLGSLAKEIGISTHTVSQVIGRYFQKSFLELCREYRIRKAQELLKKTDHPVLRVGLDAGFNSKTSFLRAFKEEEGMTPSEYREKFQ</sequence>
<dbReference type="InterPro" id="IPR018060">
    <property type="entry name" value="HTH_AraC"/>
</dbReference>
<feature type="transmembrane region" description="Helical" evidence="4">
    <location>
        <begin position="37"/>
        <end position="58"/>
    </location>
</feature>
<keyword evidence="4" id="KW-0812">Transmembrane</keyword>
<protein>
    <submittedName>
        <fullName evidence="6">DNA-binding protein</fullName>
    </submittedName>
</protein>
<evidence type="ECO:0000256" key="2">
    <source>
        <dbReference type="ARBA" id="ARBA00023125"/>
    </source>
</evidence>
<organism evidence="6 7">
    <name type="scientific">Leptospira tipperaryensis</name>
    <dbReference type="NCBI Taxonomy" id="2564040"/>
    <lineage>
        <taxon>Bacteria</taxon>
        <taxon>Pseudomonadati</taxon>
        <taxon>Spirochaetota</taxon>
        <taxon>Spirochaetia</taxon>
        <taxon>Leptospirales</taxon>
        <taxon>Leptospiraceae</taxon>
        <taxon>Leptospira</taxon>
    </lineage>
</organism>
<feature type="domain" description="HTH araC/xylS-type" evidence="5">
    <location>
        <begin position="258"/>
        <end position="359"/>
    </location>
</feature>
<accession>A0A1D7UU57</accession>
<dbReference type="OrthoDB" id="326536at2"/>
<dbReference type="PANTHER" id="PTHR43280:SF29">
    <property type="entry name" value="ARAC-FAMILY TRANSCRIPTIONAL REGULATOR"/>
    <property type="match status" value="1"/>
</dbReference>
<evidence type="ECO:0000256" key="1">
    <source>
        <dbReference type="ARBA" id="ARBA00023015"/>
    </source>
</evidence>
<dbReference type="SUPFAM" id="SSF46689">
    <property type="entry name" value="Homeodomain-like"/>
    <property type="match status" value="1"/>
</dbReference>
<evidence type="ECO:0000259" key="5">
    <source>
        <dbReference type="PROSITE" id="PS01124"/>
    </source>
</evidence>
<keyword evidence="4" id="KW-0472">Membrane</keyword>
<evidence type="ECO:0000313" key="7">
    <source>
        <dbReference type="Proteomes" id="UP000094197"/>
    </source>
</evidence>
<dbReference type="PRINTS" id="PR00032">
    <property type="entry name" value="HTHARAC"/>
</dbReference>
<dbReference type="AlphaFoldDB" id="A0A1D7UU57"/>
<dbReference type="RefSeq" id="WP_069606391.1">
    <property type="nucleotide sequence ID" value="NZ_CP015217.1"/>
</dbReference>
<dbReference type="PROSITE" id="PS00041">
    <property type="entry name" value="HTH_ARAC_FAMILY_1"/>
    <property type="match status" value="1"/>
</dbReference>
<feature type="transmembrane region" description="Helical" evidence="4">
    <location>
        <begin position="64"/>
        <end position="84"/>
    </location>
</feature>
<dbReference type="Gene3D" id="1.10.10.60">
    <property type="entry name" value="Homeodomain-like"/>
    <property type="match status" value="1"/>
</dbReference>
<proteinExistence type="predicted"/>
<dbReference type="GO" id="GO:0043565">
    <property type="term" value="F:sequence-specific DNA binding"/>
    <property type="evidence" value="ECO:0007669"/>
    <property type="project" value="InterPro"/>
</dbReference>
<name>A0A1D7UU57_9LEPT</name>
<dbReference type="SMART" id="SM00342">
    <property type="entry name" value="HTH_ARAC"/>
    <property type="match status" value="1"/>
</dbReference>
<evidence type="ECO:0000256" key="3">
    <source>
        <dbReference type="ARBA" id="ARBA00023163"/>
    </source>
</evidence>
<dbReference type="PROSITE" id="PS01124">
    <property type="entry name" value="HTH_ARAC_FAMILY_2"/>
    <property type="match status" value="1"/>
</dbReference>
<feature type="transmembrane region" description="Helical" evidence="4">
    <location>
        <begin position="177"/>
        <end position="197"/>
    </location>
</feature>
<dbReference type="KEGG" id="laj:A0128_04345"/>
<keyword evidence="2 6" id="KW-0238">DNA-binding</keyword>
<feature type="transmembrane region" description="Helical" evidence="4">
    <location>
        <begin position="96"/>
        <end position="118"/>
    </location>
</feature>
<reference evidence="6 7" key="1">
    <citation type="submission" date="2016-04" db="EMBL/GenBank/DDBJ databases">
        <title>Complete genome seqeunce of Leptospira alstonii serovar Room22.</title>
        <authorList>
            <person name="Nally J.E."/>
            <person name="Bayles D.O."/>
            <person name="Hurley D."/>
            <person name="Fanning S."/>
            <person name="McMahon B.J."/>
            <person name="Arent Z."/>
        </authorList>
    </citation>
    <scope>NUCLEOTIDE SEQUENCE [LARGE SCALE GENOMIC DNA]</scope>
    <source>
        <strain evidence="6 7">GWTS #1</strain>
    </source>
</reference>
<keyword evidence="4" id="KW-1133">Transmembrane helix</keyword>
<keyword evidence="1" id="KW-0805">Transcription regulation</keyword>
<keyword evidence="7" id="KW-1185">Reference proteome</keyword>
<feature type="transmembrane region" description="Helical" evidence="4">
    <location>
        <begin position="6"/>
        <end position="25"/>
    </location>
</feature>
<dbReference type="InterPro" id="IPR020449">
    <property type="entry name" value="Tscrpt_reg_AraC-type_HTH"/>
</dbReference>
<evidence type="ECO:0000256" key="4">
    <source>
        <dbReference type="SAM" id="Phobius"/>
    </source>
</evidence>
<dbReference type="Proteomes" id="UP000094197">
    <property type="component" value="Chromosome 1"/>
</dbReference>
<dbReference type="Pfam" id="PF12833">
    <property type="entry name" value="HTH_18"/>
    <property type="match status" value="1"/>
</dbReference>
<dbReference type="GO" id="GO:0003700">
    <property type="term" value="F:DNA-binding transcription factor activity"/>
    <property type="evidence" value="ECO:0007669"/>
    <property type="project" value="InterPro"/>
</dbReference>
<evidence type="ECO:0000313" key="6">
    <source>
        <dbReference type="EMBL" id="AOP33150.1"/>
    </source>
</evidence>
<dbReference type="PANTHER" id="PTHR43280">
    <property type="entry name" value="ARAC-FAMILY TRANSCRIPTIONAL REGULATOR"/>
    <property type="match status" value="1"/>
</dbReference>
<dbReference type="InterPro" id="IPR009057">
    <property type="entry name" value="Homeodomain-like_sf"/>
</dbReference>
<gene>
    <name evidence="6" type="ORF">A0128_04345</name>
</gene>
<keyword evidence="3" id="KW-0804">Transcription</keyword>
<dbReference type="InterPro" id="IPR018062">
    <property type="entry name" value="HTH_AraC-typ_CS"/>
</dbReference>